<protein>
    <recommendedName>
        <fullName evidence="3">Fe2OG dioxygenase domain-containing protein</fullName>
    </recommendedName>
</protein>
<dbReference type="InterPro" id="IPR027450">
    <property type="entry name" value="AlkB-like"/>
</dbReference>
<organism evidence="4 5">
    <name type="scientific">Adineta steineri</name>
    <dbReference type="NCBI Taxonomy" id="433720"/>
    <lineage>
        <taxon>Eukaryota</taxon>
        <taxon>Metazoa</taxon>
        <taxon>Spiralia</taxon>
        <taxon>Gnathifera</taxon>
        <taxon>Rotifera</taxon>
        <taxon>Eurotatoria</taxon>
        <taxon>Bdelloidea</taxon>
        <taxon>Adinetida</taxon>
        <taxon>Adinetidae</taxon>
        <taxon>Adineta</taxon>
    </lineage>
</organism>
<keyword evidence="2" id="KW-0812">Transmembrane</keyword>
<dbReference type="InterPro" id="IPR032854">
    <property type="entry name" value="ALKBH3"/>
</dbReference>
<gene>
    <name evidence="4" type="ORF">OXD698_LOCUS24585</name>
</gene>
<dbReference type="GO" id="GO:0051213">
    <property type="term" value="F:dioxygenase activity"/>
    <property type="evidence" value="ECO:0007669"/>
    <property type="project" value="InterPro"/>
</dbReference>
<dbReference type="Gene3D" id="2.60.120.590">
    <property type="entry name" value="Alpha-ketoglutarate-dependent dioxygenase AlkB-like"/>
    <property type="match status" value="1"/>
</dbReference>
<reference evidence="4" key="1">
    <citation type="submission" date="2021-02" db="EMBL/GenBank/DDBJ databases">
        <authorList>
            <person name="Nowell W R."/>
        </authorList>
    </citation>
    <scope>NUCLEOTIDE SEQUENCE</scope>
</reference>
<dbReference type="Proteomes" id="UP000663844">
    <property type="component" value="Unassembled WGS sequence"/>
</dbReference>
<name>A0A819ID64_9BILA</name>
<comment type="caution">
    <text evidence="4">The sequence shown here is derived from an EMBL/GenBank/DDBJ whole genome shotgun (WGS) entry which is preliminary data.</text>
</comment>
<dbReference type="PROSITE" id="PS51471">
    <property type="entry name" value="FE2OG_OXY"/>
    <property type="match status" value="1"/>
</dbReference>
<evidence type="ECO:0000313" key="5">
    <source>
        <dbReference type="Proteomes" id="UP000663844"/>
    </source>
</evidence>
<dbReference type="EMBL" id="CAJOAZ010002274">
    <property type="protein sequence ID" value="CAF3912905.1"/>
    <property type="molecule type" value="Genomic_DNA"/>
</dbReference>
<feature type="domain" description="Fe2OG dioxygenase" evidence="3">
    <location>
        <begin position="12"/>
        <end position="115"/>
    </location>
</feature>
<dbReference type="Pfam" id="PF13532">
    <property type="entry name" value="2OG-FeII_Oxy_2"/>
    <property type="match status" value="1"/>
</dbReference>
<comment type="cofactor">
    <cofactor evidence="1">
        <name>Fe(2+)</name>
        <dbReference type="ChEBI" id="CHEBI:29033"/>
    </cofactor>
</comment>
<dbReference type="PANTHER" id="PTHR31212">
    <property type="entry name" value="ALPHA-KETOGLUTARATE-DEPENDENT DIOXYGENASE ALKB HOMOLOG 3"/>
    <property type="match status" value="1"/>
</dbReference>
<sequence>MPDLTKQKTDETWNLAHIIYYRDGDDSMGMHSDTVLDLALGSKIAVVSFGATRQLDLIKKHESTLDGPSQMKFDLPSNSLFLLNEQTNKHYVHGIRKKRKNDVEDRIAIVFRHVTTFKTDDGQFYGYGSAFLTKQDIMQQETRREIFLYEFLFLLTAFIIFLSSMSSMNWWIHLVSYLYYC</sequence>
<accession>A0A819ID64</accession>
<dbReference type="AlphaFoldDB" id="A0A819ID64"/>
<dbReference type="SUPFAM" id="SSF51197">
    <property type="entry name" value="Clavaminate synthase-like"/>
    <property type="match status" value="1"/>
</dbReference>
<feature type="transmembrane region" description="Helical" evidence="2">
    <location>
        <begin position="147"/>
        <end position="172"/>
    </location>
</feature>
<evidence type="ECO:0000256" key="1">
    <source>
        <dbReference type="ARBA" id="ARBA00001954"/>
    </source>
</evidence>
<keyword evidence="2" id="KW-0472">Membrane</keyword>
<evidence type="ECO:0000259" key="3">
    <source>
        <dbReference type="PROSITE" id="PS51471"/>
    </source>
</evidence>
<evidence type="ECO:0000313" key="4">
    <source>
        <dbReference type="EMBL" id="CAF3912905.1"/>
    </source>
</evidence>
<dbReference type="GO" id="GO:0006307">
    <property type="term" value="P:DNA alkylation repair"/>
    <property type="evidence" value="ECO:0007669"/>
    <property type="project" value="InterPro"/>
</dbReference>
<dbReference type="InterPro" id="IPR037151">
    <property type="entry name" value="AlkB-like_sf"/>
</dbReference>
<evidence type="ECO:0000256" key="2">
    <source>
        <dbReference type="SAM" id="Phobius"/>
    </source>
</evidence>
<dbReference type="InterPro" id="IPR005123">
    <property type="entry name" value="Oxoglu/Fe-dep_dioxygenase_dom"/>
</dbReference>
<dbReference type="PANTHER" id="PTHR31212:SF5">
    <property type="entry name" value="ISOCHORISMATASE FAMILY PROTEIN FAMILY (AFU_ORTHOLOGUE AFUA_3G14500)"/>
    <property type="match status" value="1"/>
</dbReference>
<proteinExistence type="predicted"/>
<keyword evidence="2" id="KW-1133">Transmembrane helix</keyword>